<name>A0A1H4IJ68_RHOJO</name>
<evidence type="ECO:0000256" key="3">
    <source>
        <dbReference type="ARBA" id="ARBA00022827"/>
    </source>
</evidence>
<dbReference type="Proteomes" id="UP000183407">
    <property type="component" value="Unassembled WGS sequence"/>
</dbReference>
<organism evidence="5 6">
    <name type="scientific">Rhodococcus jostii</name>
    <dbReference type="NCBI Taxonomy" id="132919"/>
    <lineage>
        <taxon>Bacteria</taxon>
        <taxon>Bacillati</taxon>
        <taxon>Actinomycetota</taxon>
        <taxon>Actinomycetes</taxon>
        <taxon>Mycobacteriales</taxon>
        <taxon>Nocardiaceae</taxon>
        <taxon>Rhodococcus</taxon>
    </lineage>
</organism>
<dbReference type="InterPro" id="IPR051209">
    <property type="entry name" value="FAD-bind_Monooxygenase_sf"/>
</dbReference>
<evidence type="ECO:0000256" key="1">
    <source>
        <dbReference type="ARBA" id="ARBA00010139"/>
    </source>
</evidence>
<dbReference type="Pfam" id="PF00743">
    <property type="entry name" value="FMO-like"/>
    <property type="match status" value="1"/>
</dbReference>
<dbReference type="EMBL" id="FNTL01000002">
    <property type="protein sequence ID" value="SEB34121.1"/>
    <property type="molecule type" value="Genomic_DNA"/>
</dbReference>
<dbReference type="GO" id="GO:0050660">
    <property type="term" value="F:flavin adenine dinucleotide binding"/>
    <property type="evidence" value="ECO:0007669"/>
    <property type="project" value="InterPro"/>
</dbReference>
<dbReference type="Gene3D" id="3.50.50.60">
    <property type="entry name" value="FAD/NAD(P)-binding domain"/>
    <property type="match status" value="2"/>
</dbReference>
<dbReference type="InterPro" id="IPR036188">
    <property type="entry name" value="FAD/NAD-bd_sf"/>
</dbReference>
<accession>A0A1H4IJ68</accession>
<dbReference type="AlphaFoldDB" id="A0A1H4IJ68"/>
<evidence type="ECO:0000256" key="2">
    <source>
        <dbReference type="ARBA" id="ARBA00022630"/>
    </source>
</evidence>
<keyword evidence="4" id="KW-0560">Oxidoreductase</keyword>
<protein>
    <submittedName>
        <fullName evidence="5">4-hydroxyacetophenone monooxygenase</fullName>
    </submittedName>
</protein>
<sequence>MSVLDNDPLTESELAEIIGHGELVPLLAALAHLTGDRRYLDPGCRPRSATVLGRTVAGSTDSDDAALELAISGLRAISGSDLDTVDPTVDRDLIEYLVGAPIEDGTEDMLRYQLGIPHDQGAPRWQASPSSDAGLSVAIIGAGMSGILMARRLDQAGIPYTVFERNADFGGVWYENSYPGCRVDTTNYIYSYSFATRDNWTHDFSMQRAVHGYLREVATELGVDKNVRFGTELLAATYNEGSCTWQLKLNGPDGPYDAEFSAVVSAVGQLNQPKFPDVPGIDSFSGPAFHTARWDHDVDLTGKRVAVIGTGASAYQVIPEIADRVGSLTIFQRSAPWMEWTPAYADEVKPGLRWLFENVPTYSHWYRAYQFWITADARRPYYTVDPSWDQPGSVSAENQELRQHLVSGLARQYQDRPDLLEQVIPSYAPYSKRLLRDNGRWAKVLHRPNVRLVADHIEAIDEQGIQTSAEHLDVDVIIFATGFRASEILEPVDVTGTGGRKLRDEWAGDPKAFMGVAVPGFPNLFCLYGPNTNVVVSSSLFFFAESAANLVMSALEHLDKTGAGAVECTGEALDQFVAEIDEASELTAWGASNESTWYKSASGRVSQNWPLRVVDYWTRTREFPLEKFQVLRPAVRDKELVR</sequence>
<proteinExistence type="inferred from homology"/>
<reference evidence="6" key="1">
    <citation type="submission" date="2016-10" db="EMBL/GenBank/DDBJ databases">
        <authorList>
            <person name="Varghese N."/>
        </authorList>
    </citation>
    <scope>NUCLEOTIDE SEQUENCE [LARGE SCALE GENOMIC DNA]</scope>
    <source>
        <strain evidence="6">DSM 44719</strain>
    </source>
</reference>
<evidence type="ECO:0000313" key="5">
    <source>
        <dbReference type="EMBL" id="SEB34121.1"/>
    </source>
</evidence>
<dbReference type="GO" id="GO:0050661">
    <property type="term" value="F:NADP binding"/>
    <property type="evidence" value="ECO:0007669"/>
    <property type="project" value="InterPro"/>
</dbReference>
<dbReference type="RefSeq" id="WP_073369006.1">
    <property type="nucleotide sequence ID" value="NZ_FNTL01000002.1"/>
</dbReference>
<gene>
    <name evidence="5" type="ORF">SAMN04490220_0090</name>
</gene>
<dbReference type="SUPFAM" id="SSF51905">
    <property type="entry name" value="FAD/NAD(P)-binding domain"/>
    <property type="match status" value="2"/>
</dbReference>
<evidence type="ECO:0000256" key="4">
    <source>
        <dbReference type="ARBA" id="ARBA00023002"/>
    </source>
</evidence>
<dbReference type="PANTHER" id="PTHR42877:SF4">
    <property type="entry name" value="FAD_NAD(P)-BINDING DOMAIN-CONTAINING PROTEIN-RELATED"/>
    <property type="match status" value="1"/>
</dbReference>
<keyword evidence="5" id="KW-0503">Monooxygenase</keyword>
<dbReference type="GO" id="GO:0004499">
    <property type="term" value="F:N,N-dimethylaniline monooxygenase activity"/>
    <property type="evidence" value="ECO:0007669"/>
    <property type="project" value="InterPro"/>
</dbReference>
<evidence type="ECO:0000313" key="6">
    <source>
        <dbReference type="Proteomes" id="UP000183407"/>
    </source>
</evidence>
<dbReference type="InterPro" id="IPR020946">
    <property type="entry name" value="Flavin_mOase-like"/>
</dbReference>
<dbReference type="PANTHER" id="PTHR42877">
    <property type="entry name" value="L-ORNITHINE N(5)-MONOOXYGENASE-RELATED"/>
    <property type="match status" value="1"/>
</dbReference>
<keyword evidence="2" id="KW-0285">Flavoprotein</keyword>
<comment type="similarity">
    <text evidence="1">Belongs to the FAD-binding monooxygenase family.</text>
</comment>
<dbReference type="OrthoDB" id="5168853at2"/>
<keyword evidence="3" id="KW-0274">FAD</keyword>